<reference evidence="1" key="1">
    <citation type="journal article" date="2023" name="Antonie Van Leeuwenhoek">
        <title>Mesoterricola silvestris gen. nov., sp. nov., Mesoterricola sediminis sp. nov., Geothrix oryzae sp. nov., Geothrix edaphica sp. nov., Geothrix rubra sp. nov., and Geothrix limicola sp. nov., six novel members of Acidobacteriota isolated from soils.</title>
        <authorList>
            <person name="Itoh H."/>
            <person name="Sugisawa Y."/>
            <person name="Mise K."/>
            <person name="Xu Z."/>
            <person name="Kuniyasu M."/>
            <person name="Ushijima N."/>
            <person name="Kawano K."/>
            <person name="Kobayashi E."/>
            <person name="Shiratori Y."/>
            <person name="Masuda Y."/>
            <person name="Senoo K."/>
        </authorList>
    </citation>
    <scope>NUCLEOTIDE SEQUENCE</scope>
    <source>
        <strain evidence="1">Red802</strain>
    </source>
</reference>
<gene>
    <name evidence="1" type="ORF">GETHED_06010</name>
</gene>
<evidence type="ECO:0008006" key="3">
    <source>
        <dbReference type="Google" id="ProtNLM"/>
    </source>
</evidence>
<dbReference type="Proteomes" id="UP001165044">
    <property type="component" value="Unassembled WGS sequence"/>
</dbReference>
<comment type="caution">
    <text evidence="1">The sequence shown here is derived from an EMBL/GenBank/DDBJ whole genome shotgun (WGS) entry which is preliminary data.</text>
</comment>
<sequence>MANPPRPRITGITVNLLMPDGTTRVHTIDPKICDALVWSDRAVEVFGKFYDKGGPAEGKQMTREDFLHHFPHGGPIIGDQPHLPITPAVVNQIWNHPKEDGTAPAYLSKSLMNPVNG</sequence>
<evidence type="ECO:0000313" key="1">
    <source>
        <dbReference type="EMBL" id="GLH66237.1"/>
    </source>
</evidence>
<dbReference type="EMBL" id="BSDC01000001">
    <property type="protein sequence ID" value="GLH66237.1"/>
    <property type="molecule type" value="Genomic_DNA"/>
</dbReference>
<accession>A0ABQ5PV23</accession>
<organism evidence="1 2">
    <name type="scientific">Geothrix edaphica</name>
    <dbReference type="NCBI Taxonomy" id="2927976"/>
    <lineage>
        <taxon>Bacteria</taxon>
        <taxon>Pseudomonadati</taxon>
        <taxon>Acidobacteriota</taxon>
        <taxon>Holophagae</taxon>
        <taxon>Holophagales</taxon>
        <taxon>Holophagaceae</taxon>
        <taxon>Geothrix</taxon>
    </lineage>
</organism>
<name>A0ABQ5PV23_9BACT</name>
<keyword evidence="2" id="KW-1185">Reference proteome</keyword>
<proteinExistence type="predicted"/>
<dbReference type="RefSeq" id="WP_285606315.1">
    <property type="nucleotide sequence ID" value="NZ_BSDC01000001.1"/>
</dbReference>
<protein>
    <recommendedName>
        <fullName evidence="3">HNH endonuclease</fullName>
    </recommendedName>
</protein>
<evidence type="ECO:0000313" key="2">
    <source>
        <dbReference type="Proteomes" id="UP001165044"/>
    </source>
</evidence>